<evidence type="ECO:0000313" key="2">
    <source>
        <dbReference type="EMBL" id="EAY06258.1"/>
    </source>
</evidence>
<feature type="region of interest" description="Disordered" evidence="1">
    <location>
        <begin position="187"/>
        <end position="206"/>
    </location>
</feature>
<accession>A2EM74</accession>
<dbReference type="InterPro" id="IPR036770">
    <property type="entry name" value="Ankyrin_rpt-contain_sf"/>
</dbReference>
<dbReference type="RefSeq" id="XP_001318481.1">
    <property type="nucleotide sequence ID" value="XM_001318446.1"/>
</dbReference>
<dbReference type="EMBL" id="DS113428">
    <property type="protein sequence ID" value="EAY06258.1"/>
    <property type="molecule type" value="Genomic_DNA"/>
</dbReference>
<keyword evidence="3" id="KW-1185">Reference proteome</keyword>
<dbReference type="VEuPathDB" id="TrichDB:TVAGG3_0640810"/>
<protein>
    <submittedName>
        <fullName evidence="2">Uncharacterized protein</fullName>
    </submittedName>
</protein>
<sequence>MILSCAPLTMMQLQDIARTTLTNAIQSQMMNQINYVPMNLFELTISHAIILVKECKRISMTIEACNIFKSANVQNTQANPRVVQLVKAIEMILEAPSTKSIFEMIDSIFKQNAIINEENLNVISENEKLRRKVHKKTEKLEKAEHTINNLSQILSDIQSQEHEELRNRLLFQTREIQEQRDLINRLESEKANNPNNKSSKNSTNQNVKALKKMKKSSKDFDKIYDLISKCVTEKDKEAIKYAIEHEYHQVSKDGSDIMIQAAGSNNFLLCKMLHECGADANSKDSGNWTVLHKFAEKGNIDAIRYFSVFVDVNATNRLNWTPLHYAAFYDFPQIVEYLCSFPQIHVNETDNSGATPLRFAKSDQVKKILRSHGATA</sequence>
<gene>
    <name evidence="2" type="ORF">TVAG_034370</name>
</gene>
<dbReference type="AlphaFoldDB" id="A2EM74"/>
<dbReference type="Proteomes" id="UP000001542">
    <property type="component" value="Unassembled WGS sequence"/>
</dbReference>
<dbReference type="Pfam" id="PF12796">
    <property type="entry name" value="Ank_2"/>
    <property type="match status" value="1"/>
</dbReference>
<name>A2EM74_TRIV3</name>
<dbReference type="Gene3D" id="1.25.40.20">
    <property type="entry name" value="Ankyrin repeat-containing domain"/>
    <property type="match status" value="2"/>
</dbReference>
<feature type="compositionally biased region" description="Low complexity" evidence="1">
    <location>
        <begin position="191"/>
        <end position="206"/>
    </location>
</feature>
<dbReference type="PANTHER" id="PTHR24164:SF4">
    <property type="entry name" value="RELA-ASSOCIATED INHIBITOR"/>
    <property type="match status" value="1"/>
</dbReference>
<dbReference type="InParanoid" id="A2EM74"/>
<dbReference type="eggNOG" id="KOG4177">
    <property type="taxonomic scope" value="Eukaryota"/>
</dbReference>
<reference evidence="2" key="1">
    <citation type="submission" date="2006-10" db="EMBL/GenBank/DDBJ databases">
        <authorList>
            <person name="Amadeo P."/>
            <person name="Zhao Q."/>
            <person name="Wortman J."/>
            <person name="Fraser-Liggett C."/>
            <person name="Carlton J."/>
        </authorList>
    </citation>
    <scope>NUCLEOTIDE SEQUENCE</scope>
    <source>
        <strain evidence="2">G3</strain>
    </source>
</reference>
<dbReference type="PANTHER" id="PTHR24164">
    <property type="entry name" value="RELA-ASSOCIATED INHIBITOR"/>
    <property type="match status" value="1"/>
</dbReference>
<proteinExistence type="predicted"/>
<dbReference type="GO" id="GO:0006355">
    <property type="term" value="P:regulation of DNA-templated transcription"/>
    <property type="evidence" value="ECO:0007669"/>
    <property type="project" value="InterPro"/>
</dbReference>
<dbReference type="InterPro" id="IPR002110">
    <property type="entry name" value="Ankyrin_rpt"/>
</dbReference>
<evidence type="ECO:0000313" key="3">
    <source>
        <dbReference type="Proteomes" id="UP000001542"/>
    </source>
</evidence>
<organism evidence="2 3">
    <name type="scientific">Trichomonas vaginalis (strain ATCC PRA-98 / G3)</name>
    <dbReference type="NCBI Taxonomy" id="412133"/>
    <lineage>
        <taxon>Eukaryota</taxon>
        <taxon>Metamonada</taxon>
        <taxon>Parabasalia</taxon>
        <taxon>Trichomonadida</taxon>
        <taxon>Trichomonadidae</taxon>
        <taxon>Trichomonas</taxon>
    </lineage>
</organism>
<dbReference type="SUPFAM" id="SSF48403">
    <property type="entry name" value="Ankyrin repeat"/>
    <property type="match status" value="1"/>
</dbReference>
<evidence type="ECO:0000256" key="1">
    <source>
        <dbReference type="SAM" id="MobiDB-lite"/>
    </source>
</evidence>
<dbReference type="SMART" id="SM00248">
    <property type="entry name" value="ANK"/>
    <property type="match status" value="3"/>
</dbReference>
<dbReference type="STRING" id="5722.A2EM74"/>
<dbReference type="KEGG" id="tva:4764133"/>
<dbReference type="SMR" id="A2EM74"/>
<dbReference type="VEuPathDB" id="TrichDB:TVAG_034370"/>
<dbReference type="InterPro" id="IPR028320">
    <property type="entry name" value="iASPP"/>
</dbReference>
<reference evidence="2" key="2">
    <citation type="journal article" date="2007" name="Science">
        <title>Draft genome sequence of the sexually transmitted pathogen Trichomonas vaginalis.</title>
        <authorList>
            <person name="Carlton J.M."/>
            <person name="Hirt R.P."/>
            <person name="Silva J.C."/>
            <person name="Delcher A.L."/>
            <person name="Schatz M."/>
            <person name="Zhao Q."/>
            <person name="Wortman J.R."/>
            <person name="Bidwell S.L."/>
            <person name="Alsmark U.C.M."/>
            <person name="Besteiro S."/>
            <person name="Sicheritz-Ponten T."/>
            <person name="Noel C.J."/>
            <person name="Dacks J.B."/>
            <person name="Foster P.G."/>
            <person name="Simillion C."/>
            <person name="Van de Peer Y."/>
            <person name="Miranda-Saavedra D."/>
            <person name="Barton G.J."/>
            <person name="Westrop G.D."/>
            <person name="Mueller S."/>
            <person name="Dessi D."/>
            <person name="Fiori P.L."/>
            <person name="Ren Q."/>
            <person name="Paulsen I."/>
            <person name="Zhang H."/>
            <person name="Bastida-Corcuera F.D."/>
            <person name="Simoes-Barbosa A."/>
            <person name="Brown M.T."/>
            <person name="Hayes R.D."/>
            <person name="Mukherjee M."/>
            <person name="Okumura C.Y."/>
            <person name="Schneider R."/>
            <person name="Smith A.J."/>
            <person name="Vanacova S."/>
            <person name="Villalvazo M."/>
            <person name="Haas B.J."/>
            <person name="Pertea M."/>
            <person name="Feldblyum T.V."/>
            <person name="Utterback T.R."/>
            <person name="Shu C.L."/>
            <person name="Osoegawa K."/>
            <person name="de Jong P.J."/>
            <person name="Hrdy I."/>
            <person name="Horvathova L."/>
            <person name="Zubacova Z."/>
            <person name="Dolezal P."/>
            <person name="Malik S.B."/>
            <person name="Logsdon J.M. Jr."/>
            <person name="Henze K."/>
            <person name="Gupta A."/>
            <person name="Wang C.C."/>
            <person name="Dunne R.L."/>
            <person name="Upcroft J.A."/>
            <person name="Upcroft P."/>
            <person name="White O."/>
            <person name="Salzberg S.L."/>
            <person name="Tang P."/>
            <person name="Chiu C.-H."/>
            <person name="Lee Y.-S."/>
            <person name="Embley T.M."/>
            <person name="Coombs G.H."/>
            <person name="Mottram J.C."/>
            <person name="Tachezy J."/>
            <person name="Fraser-Liggett C.M."/>
            <person name="Johnson P.J."/>
        </authorList>
    </citation>
    <scope>NUCLEOTIDE SEQUENCE [LARGE SCALE GENOMIC DNA]</scope>
    <source>
        <strain evidence="2">G3</strain>
    </source>
</reference>